<gene>
    <name evidence="2" type="ORF">PPRIM_AZ9-3.1.T0470273</name>
</gene>
<evidence type="ECO:0000256" key="1">
    <source>
        <dbReference type="SAM" id="MobiDB-lite"/>
    </source>
</evidence>
<proteinExistence type="predicted"/>
<sequence>MKQQNETQNHTQNSKQNHPIEGQTEEPKTVLITKQQLSNFQKVLYQFDEEGYQNLLRFKHQLAKKIIKKQKT</sequence>
<evidence type="ECO:0000313" key="2">
    <source>
        <dbReference type="EMBL" id="CAD8071622.1"/>
    </source>
</evidence>
<protein>
    <submittedName>
        <fullName evidence="2">Uncharacterized protein</fullName>
    </submittedName>
</protein>
<dbReference type="Proteomes" id="UP000688137">
    <property type="component" value="Unassembled WGS sequence"/>
</dbReference>
<reference evidence="2" key="1">
    <citation type="submission" date="2021-01" db="EMBL/GenBank/DDBJ databases">
        <authorList>
            <consortium name="Genoscope - CEA"/>
            <person name="William W."/>
        </authorList>
    </citation>
    <scope>NUCLEOTIDE SEQUENCE</scope>
</reference>
<evidence type="ECO:0000313" key="3">
    <source>
        <dbReference type="Proteomes" id="UP000688137"/>
    </source>
</evidence>
<dbReference type="EMBL" id="CAJJDM010000047">
    <property type="protein sequence ID" value="CAD8071622.1"/>
    <property type="molecule type" value="Genomic_DNA"/>
</dbReference>
<dbReference type="AlphaFoldDB" id="A0A8S1LZC7"/>
<name>A0A8S1LZC7_PARPR</name>
<dbReference type="OMA" id="HPIEGQT"/>
<keyword evidence="3" id="KW-1185">Reference proteome</keyword>
<comment type="caution">
    <text evidence="2">The sequence shown here is derived from an EMBL/GenBank/DDBJ whole genome shotgun (WGS) entry which is preliminary data.</text>
</comment>
<feature type="region of interest" description="Disordered" evidence="1">
    <location>
        <begin position="1"/>
        <end position="29"/>
    </location>
</feature>
<accession>A0A8S1LZC7</accession>
<feature type="compositionally biased region" description="Polar residues" evidence="1">
    <location>
        <begin position="1"/>
        <end position="17"/>
    </location>
</feature>
<organism evidence="2 3">
    <name type="scientific">Paramecium primaurelia</name>
    <dbReference type="NCBI Taxonomy" id="5886"/>
    <lineage>
        <taxon>Eukaryota</taxon>
        <taxon>Sar</taxon>
        <taxon>Alveolata</taxon>
        <taxon>Ciliophora</taxon>
        <taxon>Intramacronucleata</taxon>
        <taxon>Oligohymenophorea</taxon>
        <taxon>Peniculida</taxon>
        <taxon>Parameciidae</taxon>
        <taxon>Paramecium</taxon>
    </lineage>
</organism>